<dbReference type="Proteomes" id="UP000646827">
    <property type="component" value="Unassembled WGS sequence"/>
</dbReference>
<protein>
    <submittedName>
        <fullName evidence="2">Uncharacterized protein</fullName>
    </submittedName>
</protein>
<gene>
    <name evidence="2" type="ORF">INT45_010087</name>
</gene>
<sequence>MQPAEPMAVPRKQRNSNNNQEIPEHLPAQMALAPEQRPYENSPSVNQKDFEQTSHNIANHSLSPGELGIVGYVKDVACFVKDAVQERRMNKKTTNNKSPSSSLSTSPPTEDHHHRKRGSIEGSSATNNDTRRLSSSPGEHREPTPLAEAITNLFPGIDPNRAGCTHADELRHDLMRTHSRESTDSPRLLDN</sequence>
<evidence type="ECO:0000256" key="1">
    <source>
        <dbReference type="SAM" id="MobiDB-lite"/>
    </source>
</evidence>
<feature type="compositionally biased region" description="Low complexity" evidence="1">
    <location>
        <begin position="92"/>
        <end position="108"/>
    </location>
</feature>
<feature type="region of interest" description="Disordered" evidence="1">
    <location>
        <begin position="84"/>
        <end position="165"/>
    </location>
</feature>
<evidence type="ECO:0000313" key="2">
    <source>
        <dbReference type="EMBL" id="KAG2225451.1"/>
    </source>
</evidence>
<dbReference type="EMBL" id="JAEPRB010000028">
    <property type="protein sequence ID" value="KAG2225451.1"/>
    <property type="molecule type" value="Genomic_DNA"/>
</dbReference>
<dbReference type="AlphaFoldDB" id="A0A8H7SC09"/>
<evidence type="ECO:0000313" key="3">
    <source>
        <dbReference type="Proteomes" id="UP000646827"/>
    </source>
</evidence>
<reference evidence="2 3" key="1">
    <citation type="submission" date="2020-12" db="EMBL/GenBank/DDBJ databases">
        <title>Metabolic potential, ecology and presence of endohyphal bacteria is reflected in genomic diversity of Mucoromycotina.</title>
        <authorList>
            <person name="Muszewska A."/>
            <person name="Okrasinska A."/>
            <person name="Steczkiewicz K."/>
            <person name="Drgas O."/>
            <person name="Orlowska M."/>
            <person name="Perlinska-Lenart U."/>
            <person name="Aleksandrzak-Piekarczyk T."/>
            <person name="Szatraj K."/>
            <person name="Zielenkiewicz U."/>
            <person name="Pilsyk S."/>
            <person name="Malc E."/>
            <person name="Mieczkowski P."/>
            <person name="Kruszewska J.S."/>
            <person name="Biernat P."/>
            <person name="Pawlowska J."/>
        </authorList>
    </citation>
    <scope>NUCLEOTIDE SEQUENCE [LARGE SCALE GENOMIC DNA]</scope>
    <source>
        <strain evidence="2 3">CBS 142.35</strain>
    </source>
</reference>
<feature type="compositionally biased region" description="Polar residues" evidence="1">
    <location>
        <begin position="39"/>
        <end position="62"/>
    </location>
</feature>
<feature type="region of interest" description="Disordered" evidence="1">
    <location>
        <begin position="1"/>
        <end position="65"/>
    </location>
</feature>
<feature type="compositionally biased region" description="Polar residues" evidence="1">
    <location>
        <begin position="121"/>
        <end position="137"/>
    </location>
</feature>
<dbReference type="OrthoDB" id="2287871at2759"/>
<accession>A0A8H7SC09</accession>
<organism evidence="2 3">
    <name type="scientific">Circinella minor</name>
    <dbReference type="NCBI Taxonomy" id="1195481"/>
    <lineage>
        <taxon>Eukaryota</taxon>
        <taxon>Fungi</taxon>
        <taxon>Fungi incertae sedis</taxon>
        <taxon>Mucoromycota</taxon>
        <taxon>Mucoromycotina</taxon>
        <taxon>Mucoromycetes</taxon>
        <taxon>Mucorales</taxon>
        <taxon>Lichtheimiaceae</taxon>
        <taxon>Circinella</taxon>
    </lineage>
</organism>
<keyword evidence="3" id="KW-1185">Reference proteome</keyword>
<comment type="caution">
    <text evidence="2">The sequence shown here is derived from an EMBL/GenBank/DDBJ whole genome shotgun (WGS) entry which is preliminary data.</text>
</comment>
<proteinExistence type="predicted"/>
<name>A0A8H7SC09_9FUNG</name>